<dbReference type="EMBL" id="NUSP01000003">
    <property type="protein sequence ID" value="PHD63067.1"/>
    <property type="molecule type" value="Genomic_DNA"/>
</dbReference>
<dbReference type="Pfam" id="PF01569">
    <property type="entry name" value="PAP2"/>
    <property type="match status" value="1"/>
</dbReference>
<organism evidence="2 3">
    <name type="scientific">Bacillus wiedmannii</name>
    <dbReference type="NCBI Taxonomy" id="1890302"/>
    <lineage>
        <taxon>Bacteria</taxon>
        <taxon>Bacillati</taxon>
        <taxon>Bacillota</taxon>
        <taxon>Bacilli</taxon>
        <taxon>Bacillales</taxon>
        <taxon>Bacillaceae</taxon>
        <taxon>Bacillus</taxon>
        <taxon>Bacillus cereus group</taxon>
    </lineage>
</organism>
<dbReference type="InterPro" id="IPR036938">
    <property type="entry name" value="PAP2/HPO_sf"/>
</dbReference>
<sequence length="179" mass="20998">MLNLINNLDYNGFRYINEHVKENTYINYLMIFFAEYAQYMFILLFMILWLNKKYKNRTCVIQAIIACCCAFVFNRIIGLFFYRERPFVSHLNINQLVEHTANASFPSDHATSAFAIAITLCLYEKRLGKVFLLLAFLIAFSRVWVGVHYPLDVLIGAVLGLLWAFIIHYIVKTNFKNNK</sequence>
<comment type="caution">
    <text evidence="2">The sequence shown here is derived from an EMBL/GenBank/DDBJ whole genome shotgun (WGS) entry which is preliminary data.</text>
</comment>
<protein>
    <submittedName>
        <fullName evidence="2">Undecaprenyl-diphosphatase</fullName>
    </submittedName>
</protein>
<dbReference type="Proteomes" id="UP000223364">
    <property type="component" value="Unassembled WGS sequence"/>
</dbReference>
<dbReference type="InterPro" id="IPR000326">
    <property type="entry name" value="PAP2/HPO"/>
</dbReference>
<evidence type="ECO:0000259" key="1">
    <source>
        <dbReference type="SMART" id="SM00014"/>
    </source>
</evidence>
<dbReference type="GO" id="GO:0050380">
    <property type="term" value="F:undecaprenyl-diphosphatase activity"/>
    <property type="evidence" value="ECO:0007669"/>
    <property type="project" value="InterPro"/>
</dbReference>
<dbReference type="AlphaFoldDB" id="A0A2A8DT03"/>
<dbReference type="RefSeq" id="WP_098210549.1">
    <property type="nucleotide sequence ID" value="NZ_NUDX01000014.1"/>
</dbReference>
<dbReference type="InterPro" id="IPR033879">
    <property type="entry name" value="UPP_Pase"/>
</dbReference>
<proteinExistence type="predicted"/>
<dbReference type="SUPFAM" id="SSF48317">
    <property type="entry name" value="Acid phosphatase/Vanadium-dependent haloperoxidase"/>
    <property type="match status" value="1"/>
</dbReference>
<dbReference type="SMART" id="SM00014">
    <property type="entry name" value="acidPPc"/>
    <property type="match status" value="1"/>
</dbReference>
<dbReference type="PANTHER" id="PTHR14969">
    <property type="entry name" value="SPHINGOSINE-1-PHOSPHATE PHOSPHOHYDROLASE"/>
    <property type="match status" value="1"/>
</dbReference>
<gene>
    <name evidence="2" type="ORF">COF57_03790</name>
</gene>
<reference evidence="2 3" key="1">
    <citation type="submission" date="2017-09" db="EMBL/GenBank/DDBJ databases">
        <title>Large-scale bioinformatics analysis of Bacillus genomes uncovers conserved roles of natural products in bacterial physiology.</title>
        <authorList>
            <consortium name="Agbiome Team Llc"/>
            <person name="Bleich R.M."/>
            <person name="Grubbs K.J."/>
            <person name="Santa Maria K.C."/>
            <person name="Allen S.E."/>
            <person name="Farag S."/>
            <person name="Shank E.A."/>
            <person name="Bowers A."/>
        </authorList>
    </citation>
    <scope>NUCLEOTIDE SEQUENCE [LARGE SCALE GENOMIC DNA]</scope>
    <source>
        <strain evidence="2 3">AFS044295</strain>
    </source>
</reference>
<evidence type="ECO:0000313" key="3">
    <source>
        <dbReference type="Proteomes" id="UP000223364"/>
    </source>
</evidence>
<dbReference type="Gene3D" id="1.20.144.10">
    <property type="entry name" value="Phosphatidic acid phosphatase type 2/haloperoxidase"/>
    <property type="match status" value="1"/>
</dbReference>
<feature type="domain" description="Phosphatidic acid phosphatase type 2/haloperoxidase" evidence="1">
    <location>
        <begin position="58"/>
        <end position="168"/>
    </location>
</feature>
<evidence type="ECO:0000313" key="2">
    <source>
        <dbReference type="EMBL" id="PHD63067.1"/>
    </source>
</evidence>
<dbReference type="PANTHER" id="PTHR14969:SF58">
    <property type="entry name" value="UNDECAPRENYL-DIPHOSPHATASE BCRC"/>
    <property type="match status" value="1"/>
</dbReference>
<dbReference type="CDD" id="cd03385">
    <property type="entry name" value="PAP2_BcrC_like"/>
    <property type="match status" value="1"/>
</dbReference>
<dbReference type="GO" id="GO:0005886">
    <property type="term" value="C:plasma membrane"/>
    <property type="evidence" value="ECO:0007669"/>
    <property type="project" value="InterPro"/>
</dbReference>
<name>A0A2A8DT03_9BACI</name>
<accession>A0A2A8DT03</accession>